<dbReference type="InterPro" id="IPR013126">
    <property type="entry name" value="Hsp_70_fam"/>
</dbReference>
<dbReference type="GO" id="GO:0005524">
    <property type="term" value="F:ATP binding"/>
    <property type="evidence" value="ECO:0007669"/>
    <property type="project" value="UniProtKB-KW"/>
</dbReference>
<keyword evidence="2" id="KW-0067">ATP-binding</keyword>
<protein>
    <submittedName>
        <fullName evidence="4">Heat shock protein</fullName>
    </submittedName>
</protein>
<dbReference type="PANTHER" id="PTHR14187">
    <property type="entry name" value="ALPHA KINASE/ELONGATION FACTOR 2 KINASE"/>
    <property type="match status" value="1"/>
</dbReference>
<dbReference type="PANTHER" id="PTHR14187:SF82">
    <property type="entry name" value="FAMILY CHAPERONE, PUTATIVE (AFU_ORTHOLOGUE AFUA_7G08575)-RELATED"/>
    <property type="match status" value="1"/>
</dbReference>
<gene>
    <name evidence="4" type="ORF">Dda_6140</name>
</gene>
<keyword evidence="5" id="KW-1185">Reference proteome</keyword>
<evidence type="ECO:0000256" key="2">
    <source>
        <dbReference type="ARBA" id="ARBA00022840"/>
    </source>
</evidence>
<evidence type="ECO:0000313" key="5">
    <source>
        <dbReference type="Proteomes" id="UP001221413"/>
    </source>
</evidence>
<proteinExistence type="predicted"/>
<keyword evidence="1" id="KW-0547">Nucleotide-binding</keyword>
<comment type="caution">
    <text evidence="4">The sequence shown here is derived from an EMBL/GenBank/DDBJ whole genome shotgun (WGS) entry which is preliminary data.</text>
</comment>
<dbReference type="EMBL" id="JAQGDS010000007">
    <property type="protein sequence ID" value="KAJ6259241.1"/>
    <property type="molecule type" value="Genomic_DNA"/>
</dbReference>
<feature type="region of interest" description="Disordered" evidence="3">
    <location>
        <begin position="1"/>
        <end position="27"/>
    </location>
</feature>
<dbReference type="InterPro" id="IPR043129">
    <property type="entry name" value="ATPase_NBD"/>
</dbReference>
<keyword evidence="4" id="KW-0346">Stress response</keyword>
<evidence type="ECO:0000256" key="1">
    <source>
        <dbReference type="ARBA" id="ARBA00022741"/>
    </source>
</evidence>
<dbReference type="GO" id="GO:0140662">
    <property type="term" value="F:ATP-dependent protein folding chaperone"/>
    <property type="evidence" value="ECO:0007669"/>
    <property type="project" value="InterPro"/>
</dbReference>
<evidence type="ECO:0000313" key="4">
    <source>
        <dbReference type="EMBL" id="KAJ6259241.1"/>
    </source>
</evidence>
<dbReference type="SUPFAM" id="SSF53067">
    <property type="entry name" value="Actin-like ATPase domain"/>
    <property type="match status" value="2"/>
</dbReference>
<organism evidence="4 5">
    <name type="scientific">Drechslerella dactyloides</name>
    <name type="common">Nematode-trapping fungus</name>
    <name type="synonym">Arthrobotrys dactyloides</name>
    <dbReference type="NCBI Taxonomy" id="74499"/>
    <lineage>
        <taxon>Eukaryota</taxon>
        <taxon>Fungi</taxon>
        <taxon>Dikarya</taxon>
        <taxon>Ascomycota</taxon>
        <taxon>Pezizomycotina</taxon>
        <taxon>Orbiliomycetes</taxon>
        <taxon>Orbiliales</taxon>
        <taxon>Orbiliaceae</taxon>
        <taxon>Drechslerella</taxon>
    </lineage>
</organism>
<accession>A0AAD6NGZ5</accession>
<dbReference type="Proteomes" id="UP001221413">
    <property type="component" value="Unassembled WGS sequence"/>
</dbReference>
<sequence length="599" mass="67497">MAYSTRVMPHELPAPVPLGQPGAGPTPGKRVYAASPYAQNPHAQFRHRIIVGVDFGTTYSAVAWGASSEPDSIEVINSWPTSGTRVMDSCPTEISYHEGSTVNFSWGYDIPSTARRLAWFKLLLESDDAEIKRKVNIPDGLDVLDVCTDFLHAIYTFTMEFLYRKKGRPVMEITKVDFVLTVPAVWNEKAKQRTQKCAENAGFANGHRLTMISEPEAAAVFCIKNQDAHNIRTNDRIVVCDAGGGTVDLITYNCLEISPRLRVRECAVGEGAFAGSSKIDRNFAQYFKDRMGPHFDNLRLETQQKVVKNFEAIKCGFRDRPDQAVYHVTVPTMNNLPEVGIENGELIITREDMRALFDPVITEVITLIYNQIKETSENAGRVNTILLVGGFGESLYLYDRVVAWAGPYEINVIQPKSASTAIVKGAVIRGLEIHLDASNPGRTQVERLCRKNYGTISSQIFVPGKHSDEDAWIDPQTGKKMARNQISWFIRKGQPITDERRFSNHFHRNFKYVTPFIDAMVASSSDHPPTRFEGDVHVVCRMTSNLSSVPKALFEKRWKGLRSFYSARYRLDMTIESAEIKFELVYKDRSYGFAQCQFE</sequence>
<dbReference type="CDD" id="cd10170">
    <property type="entry name" value="ASKHA_NBD_HSP70"/>
    <property type="match status" value="1"/>
</dbReference>
<dbReference type="Gene3D" id="3.90.640.10">
    <property type="entry name" value="Actin, Chain A, domain 4"/>
    <property type="match status" value="1"/>
</dbReference>
<reference evidence="4" key="1">
    <citation type="submission" date="2023-01" db="EMBL/GenBank/DDBJ databases">
        <title>The chitinases involved in constricting ring structure development in the nematode-trapping fungus Drechslerella dactyloides.</title>
        <authorList>
            <person name="Wang R."/>
            <person name="Zhang L."/>
            <person name="Tang P."/>
            <person name="Li S."/>
            <person name="Liang L."/>
        </authorList>
    </citation>
    <scope>NUCLEOTIDE SEQUENCE</scope>
    <source>
        <strain evidence="4">YMF1.00031</strain>
    </source>
</reference>
<dbReference type="AlphaFoldDB" id="A0AAD6NGZ5"/>
<evidence type="ECO:0000256" key="3">
    <source>
        <dbReference type="SAM" id="MobiDB-lite"/>
    </source>
</evidence>
<dbReference type="PRINTS" id="PR00301">
    <property type="entry name" value="HEATSHOCK70"/>
</dbReference>
<name>A0AAD6NGZ5_DREDA</name>
<dbReference type="Gene3D" id="3.30.420.40">
    <property type="match status" value="2"/>
</dbReference>
<dbReference type="Pfam" id="PF00012">
    <property type="entry name" value="HSP70"/>
    <property type="match status" value="1"/>
</dbReference>